<proteinExistence type="predicted"/>
<organism evidence="6 7">
    <name type="scientific">Aspergillus puulaauensis</name>
    <dbReference type="NCBI Taxonomy" id="1220207"/>
    <lineage>
        <taxon>Eukaryota</taxon>
        <taxon>Fungi</taxon>
        <taxon>Dikarya</taxon>
        <taxon>Ascomycota</taxon>
        <taxon>Pezizomycotina</taxon>
        <taxon>Eurotiomycetes</taxon>
        <taxon>Eurotiomycetidae</taxon>
        <taxon>Eurotiales</taxon>
        <taxon>Aspergillaceae</taxon>
        <taxon>Aspergillus</taxon>
    </lineage>
</organism>
<dbReference type="RefSeq" id="XP_041557277.1">
    <property type="nucleotide sequence ID" value="XM_041704720.1"/>
</dbReference>
<evidence type="ECO:0000256" key="3">
    <source>
        <dbReference type="ARBA" id="ARBA00023002"/>
    </source>
</evidence>
<sequence length="542" mass="60041">MMTKFDIAVYGSTSGAVAAAIQATRLGRKTVLISPDEHIGGIQIEGLGSTDIDNQVEFQNSTAVGGLALELHRRLSKHYGRTEQLEEVISKRLKVPEVWKFESSVLERIIADWLAEYPSLAIIKASLIEHPSAVTKDGPIVTSVQLTNGQTISAQYFIDATYEGDLLAAAGITTTVGREPSSQYDESLAGVRSDTRYTQFDVPVDPYRIPGDLSSGLLYGISSEPFGEPGSGDQHLQAYSYRLPLTDIESNKIALQKPEGYDESHYELHRRYIQAGGQLYTPRFRGIPNRKTDLIGSEAVLATDLLGMNDDWPTANRARRQEILEETTRFTKGLIWFFANDEAVPTSLRNEWSRFGYCLDEFPDNNHFPRRLYVRDARRLVSDYIITQHTASEHDGEEPDPYPVAVAYWPTDTHCARRVVRNGLAHNEGFVFKEKHEWRPFGISYRALVPKAGEAVNVLTATCPSSSHVGYGAVRIEHQFYALGQACANACDIALDTMGSGDSSLVKVQDVPYAVLRERLLAQGAVLDASLVGKPDFSLLHG</sequence>
<evidence type="ECO:0000256" key="2">
    <source>
        <dbReference type="ARBA" id="ARBA00022723"/>
    </source>
</evidence>
<dbReference type="InterPro" id="IPR036188">
    <property type="entry name" value="FAD/NAD-bd_sf"/>
</dbReference>
<reference evidence="6" key="2">
    <citation type="submission" date="2021-02" db="EMBL/GenBank/DDBJ databases">
        <title>Aspergillus puulaauensis MK2 genome sequence.</title>
        <authorList>
            <person name="Futagami T."/>
            <person name="Mori K."/>
            <person name="Kadooka C."/>
            <person name="Tanaka T."/>
        </authorList>
    </citation>
    <scope>NUCLEOTIDE SEQUENCE</scope>
    <source>
        <strain evidence="6">MK2</strain>
    </source>
</reference>
<dbReference type="GO" id="GO:0016491">
    <property type="term" value="F:oxidoreductase activity"/>
    <property type="evidence" value="ECO:0007669"/>
    <property type="project" value="UniProtKB-KW"/>
</dbReference>
<dbReference type="Pfam" id="PF12831">
    <property type="entry name" value="FAD_oxidored"/>
    <property type="match status" value="1"/>
</dbReference>
<reference evidence="6" key="1">
    <citation type="submission" date="2021-01" db="EMBL/GenBank/DDBJ databases">
        <authorList>
            <consortium name="Aspergillus puulaauensis MK2 genome sequencing consortium"/>
            <person name="Kazuki M."/>
            <person name="Futagami T."/>
        </authorList>
    </citation>
    <scope>NUCLEOTIDE SEQUENCE</scope>
    <source>
        <strain evidence="6">MK2</strain>
    </source>
</reference>
<dbReference type="Proteomes" id="UP000654913">
    <property type="component" value="Chromosome 4"/>
</dbReference>
<dbReference type="GO" id="GO:0051539">
    <property type="term" value="F:4 iron, 4 sulfur cluster binding"/>
    <property type="evidence" value="ECO:0007669"/>
    <property type="project" value="UniProtKB-KW"/>
</dbReference>
<keyword evidence="2" id="KW-0479">Metal-binding</keyword>
<evidence type="ECO:0000256" key="5">
    <source>
        <dbReference type="ARBA" id="ARBA00023014"/>
    </source>
</evidence>
<dbReference type="SUPFAM" id="SSF51905">
    <property type="entry name" value="FAD/NAD(P)-binding domain"/>
    <property type="match status" value="1"/>
</dbReference>
<evidence type="ECO:0000313" key="7">
    <source>
        <dbReference type="Proteomes" id="UP000654913"/>
    </source>
</evidence>
<dbReference type="GeneID" id="64975088"/>
<keyword evidence="5" id="KW-0411">Iron-sulfur</keyword>
<name>A0A7R7XQH0_9EURO</name>
<dbReference type="KEGG" id="apuu:APUU_41527A"/>
<evidence type="ECO:0000313" key="6">
    <source>
        <dbReference type="EMBL" id="BCS25083.1"/>
    </source>
</evidence>
<protein>
    <recommendedName>
        <fullName evidence="8">Xanthan lyase</fullName>
    </recommendedName>
</protein>
<keyword evidence="3" id="KW-0560">Oxidoreductase</keyword>
<dbReference type="PANTHER" id="PTHR43498:SF1">
    <property type="entry name" value="COB--COM HETERODISULFIDE REDUCTASE IRON-SULFUR SUBUNIT A"/>
    <property type="match status" value="1"/>
</dbReference>
<gene>
    <name evidence="6" type="ORF">APUU_41527A</name>
</gene>
<evidence type="ECO:0000256" key="1">
    <source>
        <dbReference type="ARBA" id="ARBA00022485"/>
    </source>
</evidence>
<dbReference type="InterPro" id="IPR039650">
    <property type="entry name" value="HdrA-like"/>
</dbReference>
<dbReference type="OrthoDB" id="10264636at2759"/>
<evidence type="ECO:0000256" key="4">
    <source>
        <dbReference type="ARBA" id="ARBA00023004"/>
    </source>
</evidence>
<evidence type="ECO:0008006" key="8">
    <source>
        <dbReference type="Google" id="ProtNLM"/>
    </source>
</evidence>
<dbReference type="AlphaFoldDB" id="A0A7R7XQH0"/>
<dbReference type="PANTHER" id="PTHR43498">
    <property type="entry name" value="FERREDOXIN:COB-COM HETERODISULFIDE REDUCTASE SUBUNIT A"/>
    <property type="match status" value="1"/>
</dbReference>
<dbReference type="EMBL" id="AP024446">
    <property type="protein sequence ID" value="BCS25083.1"/>
    <property type="molecule type" value="Genomic_DNA"/>
</dbReference>
<keyword evidence="7" id="KW-1185">Reference proteome</keyword>
<dbReference type="GO" id="GO:0046872">
    <property type="term" value="F:metal ion binding"/>
    <property type="evidence" value="ECO:0007669"/>
    <property type="project" value="UniProtKB-KW"/>
</dbReference>
<keyword evidence="1" id="KW-0004">4Fe-4S</keyword>
<accession>A0A7R7XQH0</accession>
<keyword evidence="4" id="KW-0408">Iron</keyword>